<proteinExistence type="predicted"/>
<evidence type="ECO:0000256" key="1">
    <source>
        <dbReference type="SAM" id="MobiDB-lite"/>
    </source>
</evidence>
<keyword evidence="3" id="KW-1185">Reference proteome</keyword>
<dbReference type="EMBL" id="JASAOG010000049">
    <property type="protein sequence ID" value="KAK0058351.1"/>
    <property type="molecule type" value="Genomic_DNA"/>
</dbReference>
<sequence>MRYWQLVASFNITTVLNNPIGGVVSLYPQTRFIPGGRAVQLQFYYSLCLGLSNKAVQEEGLSHAKQLPPSRPPHAIELLGT</sequence>
<protein>
    <submittedName>
        <fullName evidence="2">Uncharacterized protein</fullName>
    </submittedName>
</protein>
<organism evidence="2 3">
    <name type="scientific">Biomphalaria pfeifferi</name>
    <name type="common">Bloodfluke planorb</name>
    <name type="synonym">Freshwater snail</name>
    <dbReference type="NCBI Taxonomy" id="112525"/>
    <lineage>
        <taxon>Eukaryota</taxon>
        <taxon>Metazoa</taxon>
        <taxon>Spiralia</taxon>
        <taxon>Lophotrochozoa</taxon>
        <taxon>Mollusca</taxon>
        <taxon>Gastropoda</taxon>
        <taxon>Heterobranchia</taxon>
        <taxon>Euthyneura</taxon>
        <taxon>Panpulmonata</taxon>
        <taxon>Hygrophila</taxon>
        <taxon>Lymnaeoidea</taxon>
        <taxon>Planorbidae</taxon>
        <taxon>Biomphalaria</taxon>
    </lineage>
</organism>
<evidence type="ECO:0000313" key="2">
    <source>
        <dbReference type="EMBL" id="KAK0058351.1"/>
    </source>
</evidence>
<reference evidence="2" key="1">
    <citation type="journal article" date="2023" name="PLoS Negl. Trop. Dis.">
        <title>A genome sequence for Biomphalaria pfeifferi, the major vector snail for the human-infecting parasite Schistosoma mansoni.</title>
        <authorList>
            <person name="Bu L."/>
            <person name="Lu L."/>
            <person name="Laidemitt M.R."/>
            <person name="Zhang S.M."/>
            <person name="Mutuku M."/>
            <person name="Mkoji G."/>
            <person name="Steinauer M."/>
            <person name="Loker E.S."/>
        </authorList>
    </citation>
    <scope>NUCLEOTIDE SEQUENCE</scope>
    <source>
        <strain evidence="2">KasaAsao</strain>
    </source>
</reference>
<accession>A0AAD8BPV2</accession>
<gene>
    <name evidence="2" type="ORF">Bpfe_012352</name>
</gene>
<reference evidence="2" key="2">
    <citation type="submission" date="2023-04" db="EMBL/GenBank/DDBJ databases">
        <authorList>
            <person name="Bu L."/>
            <person name="Lu L."/>
            <person name="Laidemitt M.R."/>
            <person name="Zhang S.M."/>
            <person name="Mutuku M."/>
            <person name="Mkoji G."/>
            <person name="Steinauer M."/>
            <person name="Loker E.S."/>
        </authorList>
    </citation>
    <scope>NUCLEOTIDE SEQUENCE</scope>
    <source>
        <strain evidence="2">KasaAsao</strain>
        <tissue evidence="2">Whole Snail</tissue>
    </source>
</reference>
<dbReference type="Proteomes" id="UP001233172">
    <property type="component" value="Unassembled WGS sequence"/>
</dbReference>
<feature type="region of interest" description="Disordered" evidence="1">
    <location>
        <begin position="62"/>
        <end position="81"/>
    </location>
</feature>
<dbReference type="AlphaFoldDB" id="A0AAD8BPV2"/>
<evidence type="ECO:0000313" key="3">
    <source>
        <dbReference type="Proteomes" id="UP001233172"/>
    </source>
</evidence>
<name>A0AAD8BPV2_BIOPF</name>
<comment type="caution">
    <text evidence="2">The sequence shown here is derived from an EMBL/GenBank/DDBJ whole genome shotgun (WGS) entry which is preliminary data.</text>
</comment>
<feature type="non-terminal residue" evidence="2">
    <location>
        <position position="81"/>
    </location>
</feature>